<dbReference type="InterPro" id="IPR028082">
    <property type="entry name" value="Peripla_BP_I"/>
</dbReference>
<reference evidence="7 8" key="1">
    <citation type="submission" date="2022-01" db="EMBL/GenBank/DDBJ databases">
        <title>A high-quality chromosome-level genome assembly of rohu carp, Labeo rohita.</title>
        <authorList>
            <person name="Arick M.A. II"/>
            <person name="Hsu C.-Y."/>
            <person name="Magbanua Z."/>
            <person name="Pechanova O."/>
            <person name="Grover C."/>
            <person name="Miller E."/>
            <person name="Thrash A."/>
            <person name="Ezzel L."/>
            <person name="Alam S."/>
            <person name="Benzie J."/>
            <person name="Hamilton M."/>
            <person name="Karsi A."/>
            <person name="Lawrence M.L."/>
            <person name="Peterson D.G."/>
        </authorList>
    </citation>
    <scope>NUCLEOTIDE SEQUENCE [LARGE SCALE GENOMIC DNA]</scope>
    <source>
        <strain evidence="8">BAU-BD-2019</strain>
        <tissue evidence="7">Blood</tissue>
    </source>
</reference>
<keyword evidence="2" id="KW-0812">Transmembrane</keyword>
<comment type="subcellular location">
    <subcellularLocation>
        <location evidence="1">Membrane</location>
    </subcellularLocation>
</comment>
<evidence type="ECO:0000313" key="8">
    <source>
        <dbReference type="Proteomes" id="UP000830375"/>
    </source>
</evidence>
<protein>
    <submittedName>
        <fullName evidence="7">Glutamate receptor 1</fullName>
    </submittedName>
</protein>
<keyword evidence="3" id="KW-1133">Transmembrane helix</keyword>
<keyword evidence="4" id="KW-0472">Membrane</keyword>
<feature type="region of interest" description="Disordered" evidence="5">
    <location>
        <begin position="652"/>
        <end position="671"/>
    </location>
</feature>
<comment type="caution">
    <text evidence="7">The sequence shown here is derived from an EMBL/GenBank/DDBJ whole genome shotgun (WGS) entry which is preliminary data.</text>
</comment>
<evidence type="ECO:0000256" key="2">
    <source>
        <dbReference type="ARBA" id="ARBA00022692"/>
    </source>
</evidence>
<feature type="compositionally biased region" description="Pro residues" evidence="5">
    <location>
        <begin position="966"/>
        <end position="990"/>
    </location>
</feature>
<feature type="compositionally biased region" description="Basic and acidic residues" evidence="5">
    <location>
        <begin position="705"/>
        <end position="741"/>
    </location>
</feature>
<dbReference type="Gene3D" id="3.40.50.2300">
    <property type="match status" value="2"/>
</dbReference>
<feature type="region of interest" description="Disordered" evidence="5">
    <location>
        <begin position="426"/>
        <end position="451"/>
    </location>
</feature>
<feature type="region of interest" description="Disordered" evidence="5">
    <location>
        <begin position="699"/>
        <end position="772"/>
    </location>
</feature>
<gene>
    <name evidence="7" type="ORF">H4Q32_019362</name>
</gene>
<feature type="compositionally biased region" description="Polar residues" evidence="5">
    <location>
        <begin position="753"/>
        <end position="765"/>
    </location>
</feature>
<evidence type="ECO:0000256" key="5">
    <source>
        <dbReference type="SAM" id="MobiDB-lite"/>
    </source>
</evidence>
<feature type="compositionally biased region" description="Polar residues" evidence="5">
    <location>
        <begin position="542"/>
        <end position="552"/>
    </location>
</feature>
<feature type="compositionally biased region" description="Polar residues" evidence="5">
    <location>
        <begin position="652"/>
        <end position="666"/>
    </location>
</feature>
<dbReference type="Proteomes" id="UP000830375">
    <property type="component" value="Unassembled WGS sequence"/>
</dbReference>
<evidence type="ECO:0000256" key="1">
    <source>
        <dbReference type="ARBA" id="ARBA00004370"/>
    </source>
</evidence>
<feature type="region of interest" description="Disordered" evidence="5">
    <location>
        <begin position="825"/>
        <end position="916"/>
    </location>
</feature>
<evidence type="ECO:0000313" key="7">
    <source>
        <dbReference type="EMBL" id="KAI2651310.1"/>
    </source>
</evidence>
<organism evidence="7 8">
    <name type="scientific">Labeo rohita</name>
    <name type="common">Indian major carp</name>
    <name type="synonym">Cyprinus rohita</name>
    <dbReference type="NCBI Taxonomy" id="84645"/>
    <lineage>
        <taxon>Eukaryota</taxon>
        <taxon>Metazoa</taxon>
        <taxon>Chordata</taxon>
        <taxon>Craniata</taxon>
        <taxon>Vertebrata</taxon>
        <taxon>Euteleostomi</taxon>
        <taxon>Actinopterygii</taxon>
        <taxon>Neopterygii</taxon>
        <taxon>Teleostei</taxon>
        <taxon>Ostariophysi</taxon>
        <taxon>Cypriniformes</taxon>
        <taxon>Cyprinidae</taxon>
        <taxon>Labeoninae</taxon>
        <taxon>Labeonini</taxon>
        <taxon>Labeo</taxon>
    </lineage>
</organism>
<feature type="compositionally biased region" description="Pro residues" evidence="5">
    <location>
        <begin position="1039"/>
        <end position="1059"/>
    </location>
</feature>
<feature type="region of interest" description="Disordered" evidence="5">
    <location>
        <begin position="955"/>
        <end position="1059"/>
    </location>
</feature>
<feature type="compositionally biased region" description="Low complexity" evidence="5">
    <location>
        <begin position="573"/>
        <end position="614"/>
    </location>
</feature>
<dbReference type="SUPFAM" id="SSF53822">
    <property type="entry name" value="Periplasmic binding protein-like I"/>
    <property type="match status" value="1"/>
</dbReference>
<accession>A0ABQ8LKV9</accession>
<evidence type="ECO:0000256" key="3">
    <source>
        <dbReference type="ARBA" id="ARBA00022989"/>
    </source>
</evidence>
<dbReference type="Pfam" id="PF01094">
    <property type="entry name" value="ANF_receptor"/>
    <property type="match status" value="1"/>
</dbReference>
<feature type="domain" description="Receptor ligand binding region" evidence="6">
    <location>
        <begin position="19"/>
        <end position="100"/>
    </location>
</feature>
<dbReference type="EMBL" id="JACTAM010000021">
    <property type="protein sequence ID" value="KAI2651310.1"/>
    <property type="molecule type" value="Genomic_DNA"/>
</dbReference>
<evidence type="ECO:0000259" key="6">
    <source>
        <dbReference type="Pfam" id="PF01094"/>
    </source>
</evidence>
<name>A0ABQ8LKV9_LABRO</name>
<dbReference type="InterPro" id="IPR001828">
    <property type="entry name" value="ANF_lig-bd_rcpt"/>
</dbReference>
<keyword evidence="7" id="KW-0675">Receptor</keyword>
<evidence type="ECO:0000256" key="4">
    <source>
        <dbReference type="ARBA" id="ARBA00023136"/>
    </source>
</evidence>
<feature type="region of interest" description="Disordered" evidence="5">
    <location>
        <begin position="542"/>
        <end position="614"/>
    </location>
</feature>
<keyword evidence="8" id="KW-1185">Reference proteome</keyword>
<sequence>MCFLSTWGLVGCEGAGAEMIVCSQFSKGVYAIIGLYDRKTMNMLMSFCGALHVCFVTPSFPIDTNNQFVIQLRPELQDALIALVEHYKWTKFVYMYSSDSAFPSFLVPGFVFSPGFSFGLSSHLPFGLLLTFIGLLSPTAFDIPVCSRLDPACTTMSLSRVLNKSLHMDPLASRLVHFVTEPTVTTGSSSFSPGQSSDMDTDLILARIKQGQRTLEQYIREFLAITNYSTLPDCIIIELFADGVNEPLRARLRREGPRSSLVAFMNFAFLCVGSSCTVGVAKEVRDNADRSAAQPSRRLAVTPDHDATNRFSAWIAREMAARTELCHVTAAIQEPFKVAVTFPESSQVSNLSQFTAAFPELSQVSKSSKITAPVSTSSQVRAAPPKASQVTAIFPEPLHKMAAPPEPLHKMAATPESVARMAAKPAPANATSVKPAPANATSAKPQPAQDISVKPQPVHVMFSAPGSTPLMAALPEVVPESSKVTVLVPESSYVLPEGPEPRQVSFDISRSQPIMMAHVLDTPLVTVRAAKMVLLNATAATPNQVKTQSQARSRLCPREPSPVTTDLHEPGQAAAVVPEPSQASAAAPESSEATAVASKSSQVSKSSQASKSSNVKAIVPASGNVRAVVTESSKVIAPHKPIQDTADLHEPSQVTADLQESSQLTTELHESSEVTANLHKLSQTTADIHVPNEVIAAVPDSSHVSSDRPDSSHVSSDRPDSSHASSDRSESSHTSSDRSESSHASSDLPEQCHASSDIPSSQPTMMVSMLDPPQGSVRAVNISAAPTSPRSIIKEVLSPATALPFMAVAIWCVWAAHCAPEVTPDLKSAPEPPSGLESAPEVPSGLESAPEVPSGLKSAPEAASAHKPALELPSGLKSAPELPSGHKPAPELPSGHWPVPELPSVGEAAPIPPEVSASAVDPPLEVASPYKLSASPPILSTSSVPVLPRFQTMTQVPVPPRRAAAPPVPPRRAAAPPVPPRRAAAPPVPPRRAAAAPAPPPVPPRRAAAPSPPILSASTVPAFPRSQTVTQIPVSPERAAPPPAPPPVPPRRAAPPPVPPGGLRHLLLRLLFRPGGLLRLLLHPGGRPRLTLCLRLRPGGLLCRLSRLRLHPGGLLRLLIRLRLRPGGLRRLLLRPGGPRRLRLCPGGLLLRLRLRPGGYLLCRPCLNHWALHMDLALQPSPCLAPTPPHPWTVVPLERLEAAPWGGGYVTNLVCVPLSTNHQMSLSHHLRTLTVTIHLGLHLPSSTALIASVPRFLVSSFLVLFSRLVSRLDCLAACLLDYCSRLLDYSLPLPLIFLSAPVSTQPLSVPITSWVAGRNKVPLRCGCPEFESRFVDLSQSTPLFSPTLRFLSNYTSQSPALDLGTSSMLHAYWLTDIDGIIRLGVQRCHLKAIADGTSIICGACSSLVISTPQIRPCQLTQMFTELKHDEPGTYNPYTHQLSFSCLITNGAVALGSASGRGTERTVRLSLRLICGLVLHGGR</sequence>
<proteinExistence type="predicted"/>